<evidence type="ECO:0000256" key="1">
    <source>
        <dbReference type="SAM" id="Coils"/>
    </source>
</evidence>
<gene>
    <name evidence="3" type="primary">LOC113425203</name>
</gene>
<evidence type="ECO:0000313" key="2">
    <source>
        <dbReference type="Proteomes" id="UP000504612"/>
    </source>
</evidence>
<reference evidence="3" key="1">
    <citation type="submission" date="2025-08" db="UniProtKB">
        <authorList>
            <consortium name="RefSeq"/>
        </authorList>
    </citation>
    <scope>IDENTIFICATION</scope>
</reference>
<dbReference type="Gene3D" id="3.30.70.1820">
    <property type="entry name" value="L1 transposable element, RRM domain"/>
    <property type="match status" value="1"/>
</dbReference>
<dbReference type="RefSeq" id="XP_026543014.1">
    <property type="nucleotide sequence ID" value="XM_026687229.1"/>
</dbReference>
<protein>
    <submittedName>
        <fullName evidence="3">Uncharacterized protein LOC113425203</fullName>
    </submittedName>
</protein>
<name>A0A6J1VSS2_9SAUR</name>
<dbReference type="AlphaFoldDB" id="A0A6J1VSS2"/>
<organism evidence="2 3">
    <name type="scientific">Notechis scutatus</name>
    <name type="common">mainland tiger snake</name>
    <dbReference type="NCBI Taxonomy" id="8663"/>
    <lineage>
        <taxon>Eukaryota</taxon>
        <taxon>Metazoa</taxon>
        <taxon>Chordata</taxon>
        <taxon>Craniata</taxon>
        <taxon>Vertebrata</taxon>
        <taxon>Euteleostomi</taxon>
        <taxon>Lepidosauria</taxon>
        <taxon>Squamata</taxon>
        <taxon>Bifurcata</taxon>
        <taxon>Unidentata</taxon>
        <taxon>Episquamata</taxon>
        <taxon>Toxicofera</taxon>
        <taxon>Serpentes</taxon>
        <taxon>Colubroidea</taxon>
        <taxon>Elapidae</taxon>
        <taxon>Hydrophiinae</taxon>
        <taxon>Notechis</taxon>
    </lineage>
</organism>
<dbReference type="KEGG" id="nss:113425203"/>
<dbReference type="GeneID" id="113425203"/>
<evidence type="ECO:0000313" key="3">
    <source>
        <dbReference type="RefSeq" id="XP_026543014.1"/>
    </source>
</evidence>
<accession>A0A6J1VSS2</accession>
<keyword evidence="1" id="KW-0175">Coiled coil</keyword>
<feature type="coiled-coil region" evidence="1">
    <location>
        <begin position="81"/>
        <end position="151"/>
    </location>
</feature>
<proteinExistence type="predicted"/>
<sequence length="290" mass="34694">MVLWDKIERILGQQTKLFHEMTSITTTVVKTRKKPTPTTTTVISSPSTQRYIEGMLTLEKTTVTMTTQAMQATLLTNQETMMKLQENMTKYHGEMKTEMEEVKRQVRKDIQKLDEKVGQIHEILQKNEQRLQTIEKRTEKTERKLESVDQRMQERDKEVENPLIQLEMKRASFYLRFQNVVEMKEADLTDITAEATAEALQREKSEIINELDEVYRLYTNYARRFRLPKEVHIRFAWKKVRDIIYKITREEPMTYKGKEIITLKQILKRVQEQRKDYRFLAARLNKKKIV</sequence>
<dbReference type="Proteomes" id="UP000504612">
    <property type="component" value="Unplaced"/>
</dbReference>
<keyword evidence="2" id="KW-1185">Reference proteome</keyword>